<dbReference type="SUPFAM" id="SSF49899">
    <property type="entry name" value="Concanavalin A-like lectins/glucanases"/>
    <property type="match status" value="1"/>
</dbReference>
<proteinExistence type="predicted"/>
<feature type="region of interest" description="Disordered" evidence="2">
    <location>
        <begin position="52"/>
        <end position="87"/>
    </location>
</feature>
<dbReference type="InterPro" id="IPR013320">
    <property type="entry name" value="ConA-like_dom_sf"/>
</dbReference>
<reference evidence="4" key="2">
    <citation type="submission" date="2023-05" db="EMBL/GenBank/DDBJ databases">
        <authorList>
            <consortium name="Lawrence Berkeley National Laboratory"/>
            <person name="Steindorff A."/>
            <person name="Hensen N."/>
            <person name="Bonometti L."/>
            <person name="Westerberg I."/>
            <person name="Brannstrom I.O."/>
            <person name="Guillou S."/>
            <person name="Cros-Aarteil S."/>
            <person name="Calhoun S."/>
            <person name="Haridas S."/>
            <person name="Kuo A."/>
            <person name="Mondo S."/>
            <person name="Pangilinan J."/>
            <person name="Riley R."/>
            <person name="Labutti K."/>
            <person name="Andreopoulos B."/>
            <person name="Lipzen A."/>
            <person name="Chen C."/>
            <person name="Yanf M."/>
            <person name="Daum C."/>
            <person name="Ng V."/>
            <person name="Clum A."/>
            <person name="Ohm R."/>
            <person name="Martin F."/>
            <person name="Silar P."/>
            <person name="Natvig D."/>
            <person name="Lalanne C."/>
            <person name="Gautier V."/>
            <person name="Ament-Velasquez S.L."/>
            <person name="Kruys A."/>
            <person name="Hutchinson M.I."/>
            <person name="Powell A.J."/>
            <person name="Barry K."/>
            <person name="Miller A.N."/>
            <person name="Grigoriev I.V."/>
            <person name="Debuchy R."/>
            <person name="Gladieux P."/>
            <person name="Thoren M.H."/>
            <person name="Johannesson H."/>
        </authorList>
    </citation>
    <scope>NUCLEOTIDE SEQUENCE</scope>
    <source>
        <strain evidence="4">CBS 123565</strain>
    </source>
</reference>
<evidence type="ECO:0000256" key="1">
    <source>
        <dbReference type="PIRSR" id="PIRSR600250-50"/>
    </source>
</evidence>
<evidence type="ECO:0000313" key="4">
    <source>
        <dbReference type="EMBL" id="KAK4137510.1"/>
    </source>
</evidence>
<dbReference type="GO" id="GO:0006508">
    <property type="term" value="P:proteolysis"/>
    <property type="evidence" value="ECO:0007669"/>
    <property type="project" value="InterPro"/>
</dbReference>
<dbReference type="EMBL" id="MU853402">
    <property type="protein sequence ID" value="KAK4137510.1"/>
    <property type="molecule type" value="Genomic_DNA"/>
</dbReference>
<dbReference type="AlphaFoldDB" id="A0AAN6ZFR4"/>
<feature type="chain" id="PRO_5042899580" evidence="3">
    <location>
        <begin position="21"/>
        <end position="326"/>
    </location>
</feature>
<name>A0AAN6ZFR4_9PEZI</name>
<evidence type="ECO:0000256" key="3">
    <source>
        <dbReference type="SAM" id="SignalP"/>
    </source>
</evidence>
<reference evidence="4" key="1">
    <citation type="journal article" date="2023" name="Mol. Phylogenet. Evol.">
        <title>Genome-scale phylogeny and comparative genomics of the fungal order Sordariales.</title>
        <authorList>
            <person name="Hensen N."/>
            <person name="Bonometti L."/>
            <person name="Westerberg I."/>
            <person name="Brannstrom I.O."/>
            <person name="Guillou S."/>
            <person name="Cros-Aarteil S."/>
            <person name="Calhoun S."/>
            <person name="Haridas S."/>
            <person name="Kuo A."/>
            <person name="Mondo S."/>
            <person name="Pangilinan J."/>
            <person name="Riley R."/>
            <person name="LaButti K."/>
            <person name="Andreopoulos B."/>
            <person name="Lipzen A."/>
            <person name="Chen C."/>
            <person name="Yan M."/>
            <person name="Daum C."/>
            <person name="Ng V."/>
            <person name="Clum A."/>
            <person name="Steindorff A."/>
            <person name="Ohm R.A."/>
            <person name="Martin F."/>
            <person name="Silar P."/>
            <person name="Natvig D.O."/>
            <person name="Lalanne C."/>
            <person name="Gautier V."/>
            <person name="Ament-Velasquez S.L."/>
            <person name="Kruys A."/>
            <person name="Hutchinson M.I."/>
            <person name="Powell A.J."/>
            <person name="Barry K."/>
            <person name="Miller A.N."/>
            <person name="Grigoriev I.V."/>
            <person name="Debuchy R."/>
            <person name="Gladieux P."/>
            <person name="Hiltunen Thoren M."/>
            <person name="Johannesson H."/>
        </authorList>
    </citation>
    <scope>NUCLEOTIDE SEQUENCE</scope>
    <source>
        <strain evidence="4">CBS 123565</strain>
    </source>
</reference>
<feature type="active site" description="Proton acceptor" evidence="1">
    <location>
        <position position="252"/>
    </location>
</feature>
<comment type="caution">
    <text evidence="4">The sequence shown here is derived from an EMBL/GenBank/DDBJ whole genome shotgun (WGS) entry which is preliminary data.</text>
</comment>
<feature type="compositionally biased region" description="Low complexity" evidence="2">
    <location>
        <begin position="75"/>
        <end position="87"/>
    </location>
</feature>
<dbReference type="GO" id="GO:0070007">
    <property type="term" value="F:glutamic-type endopeptidase activity"/>
    <property type="evidence" value="ECO:0007669"/>
    <property type="project" value="InterPro"/>
</dbReference>
<dbReference type="Pfam" id="PF01828">
    <property type="entry name" value="Peptidase_A4"/>
    <property type="match status" value="1"/>
</dbReference>
<accession>A0AAN6ZFR4</accession>
<dbReference type="Gene3D" id="2.60.120.700">
    <property type="entry name" value="Peptidase G1"/>
    <property type="match status" value="1"/>
</dbReference>
<dbReference type="PANTHER" id="PTHR37536">
    <property type="entry name" value="PUTATIVE (AFU_ORTHOLOGUE AFUA_3G02970)-RELATED"/>
    <property type="match status" value="1"/>
</dbReference>
<keyword evidence="3" id="KW-0732">Signal</keyword>
<keyword evidence="5" id="KW-1185">Reference proteome</keyword>
<dbReference type="CDD" id="cd13426">
    <property type="entry name" value="Peptidase_G1"/>
    <property type="match status" value="1"/>
</dbReference>
<dbReference type="InterPro" id="IPR038656">
    <property type="entry name" value="Peptidase_G1_sf"/>
</dbReference>
<evidence type="ECO:0000256" key="2">
    <source>
        <dbReference type="SAM" id="MobiDB-lite"/>
    </source>
</evidence>
<evidence type="ECO:0000313" key="5">
    <source>
        <dbReference type="Proteomes" id="UP001304895"/>
    </source>
</evidence>
<organism evidence="4 5">
    <name type="scientific">Trichocladium antarcticum</name>
    <dbReference type="NCBI Taxonomy" id="1450529"/>
    <lineage>
        <taxon>Eukaryota</taxon>
        <taxon>Fungi</taxon>
        <taxon>Dikarya</taxon>
        <taxon>Ascomycota</taxon>
        <taxon>Pezizomycotina</taxon>
        <taxon>Sordariomycetes</taxon>
        <taxon>Sordariomycetidae</taxon>
        <taxon>Sordariales</taxon>
        <taxon>Chaetomiaceae</taxon>
        <taxon>Trichocladium</taxon>
    </lineage>
</organism>
<sequence length="326" mass="33799">MRPTTLLTTLLLTTATATSASTLPHRPRPRAAHDLRLLHTFTPAPPANTRLLLSSSSASSPQEEEEEESTKGGAILTLPTNKTNKTNQTITSIHSTFRLPAAAPPSRGPTAHNPSIVHAASFWLGLDSIAPATEPSPCSGSALRAGIDIFHDGRLGGAQTPFAWYQLAPGMVAARGFAGGFAVAAGDLVRFTLRSEGSGGGGDVVVVVVEVDNFGSGVNCTAGRTPVQSVREVLRVGAGQGLCGRQAAWVVEDFPLAGMPDFPVSLANFTRVDFGQAGVGLGDGTRRDLSGAEVVDVRLAQQGGRLTKCDVVGGSIVRCTRVVGDE</sequence>
<protein>
    <submittedName>
        <fullName evidence="4">Concanavalin A-like lectin/glucanase</fullName>
    </submittedName>
</protein>
<dbReference type="Proteomes" id="UP001304895">
    <property type="component" value="Unassembled WGS sequence"/>
</dbReference>
<dbReference type="PANTHER" id="PTHR37536:SF1">
    <property type="entry name" value="ASPERGILLOPEPSIN, PUTAITVE (AFU_ORTHOLOGUE AFUA_7G01200)"/>
    <property type="match status" value="1"/>
</dbReference>
<dbReference type="InterPro" id="IPR000250">
    <property type="entry name" value="Peptidase_G1"/>
</dbReference>
<gene>
    <name evidence="4" type="ORF">BT67DRAFT_447306</name>
</gene>
<feature type="signal peptide" evidence="3">
    <location>
        <begin position="1"/>
        <end position="20"/>
    </location>
</feature>